<dbReference type="PANTHER" id="PTHR46599:SF3">
    <property type="entry name" value="PIGGYBAC TRANSPOSABLE ELEMENT-DERIVED PROTEIN 4"/>
    <property type="match status" value="1"/>
</dbReference>
<sequence>MAKTRQPPKQPKKQQPKKQQPKKQKAKSLKDILRQLGPIANVSYQPFKPESKRPAQALLPTSFPRNAHPFDYFSLFFTHDLFRTITTNTNQYAGIQQIHVPQERVRGWTNLLVEELYVFIGSIIYMGVHEEPQAEIYWNTDFNKGPLHSISSHMSLYRFEQIKRFCHISCPESDEREGYHLPSNKKWWYKLEPLASSIQASSQRYYSLSSEVSIDELMVRCFGRHDSLSPLSFTPQPR</sequence>
<dbReference type="EMBL" id="KZ613942">
    <property type="protein sequence ID" value="PMD43720.1"/>
    <property type="molecule type" value="Genomic_DNA"/>
</dbReference>
<gene>
    <name evidence="3" type="ORF">L207DRAFT_423350</name>
</gene>
<feature type="domain" description="PiggyBac transposable element-derived protein" evidence="2">
    <location>
        <begin position="69"/>
        <end position="230"/>
    </location>
</feature>
<evidence type="ECO:0000256" key="1">
    <source>
        <dbReference type="SAM" id="MobiDB-lite"/>
    </source>
</evidence>
<feature type="region of interest" description="Disordered" evidence="1">
    <location>
        <begin position="1"/>
        <end position="30"/>
    </location>
</feature>
<dbReference type="PANTHER" id="PTHR46599">
    <property type="entry name" value="PIGGYBAC TRANSPOSABLE ELEMENT-DERIVED PROTEIN 4"/>
    <property type="match status" value="1"/>
</dbReference>
<organism evidence="3 4">
    <name type="scientific">Hyaloscypha variabilis (strain UAMH 11265 / GT02V1 / F)</name>
    <name type="common">Meliniomyces variabilis</name>
    <dbReference type="NCBI Taxonomy" id="1149755"/>
    <lineage>
        <taxon>Eukaryota</taxon>
        <taxon>Fungi</taxon>
        <taxon>Dikarya</taxon>
        <taxon>Ascomycota</taxon>
        <taxon>Pezizomycotina</taxon>
        <taxon>Leotiomycetes</taxon>
        <taxon>Helotiales</taxon>
        <taxon>Hyaloscyphaceae</taxon>
        <taxon>Hyaloscypha</taxon>
        <taxon>Hyaloscypha variabilis</taxon>
    </lineage>
</organism>
<reference evidence="3 4" key="1">
    <citation type="submission" date="2016-04" db="EMBL/GenBank/DDBJ databases">
        <title>A degradative enzymes factory behind the ericoid mycorrhizal symbiosis.</title>
        <authorList>
            <consortium name="DOE Joint Genome Institute"/>
            <person name="Martino E."/>
            <person name="Morin E."/>
            <person name="Grelet G."/>
            <person name="Kuo A."/>
            <person name="Kohler A."/>
            <person name="Daghino S."/>
            <person name="Barry K."/>
            <person name="Choi C."/>
            <person name="Cichocki N."/>
            <person name="Clum A."/>
            <person name="Copeland A."/>
            <person name="Hainaut M."/>
            <person name="Haridas S."/>
            <person name="Labutti K."/>
            <person name="Lindquist E."/>
            <person name="Lipzen A."/>
            <person name="Khouja H.-R."/>
            <person name="Murat C."/>
            <person name="Ohm R."/>
            <person name="Olson A."/>
            <person name="Spatafora J."/>
            <person name="Veneault-Fourrey C."/>
            <person name="Henrissat B."/>
            <person name="Grigoriev I."/>
            <person name="Martin F."/>
            <person name="Perotto S."/>
        </authorList>
    </citation>
    <scope>NUCLEOTIDE SEQUENCE [LARGE SCALE GENOMIC DNA]</scope>
    <source>
        <strain evidence="3 4">F</strain>
    </source>
</reference>
<evidence type="ECO:0000313" key="4">
    <source>
        <dbReference type="Proteomes" id="UP000235786"/>
    </source>
</evidence>
<dbReference type="AlphaFoldDB" id="A0A2J6RYX9"/>
<dbReference type="STRING" id="1149755.A0A2J6RYX9"/>
<dbReference type="Pfam" id="PF13843">
    <property type="entry name" value="DDE_Tnp_1_7"/>
    <property type="match status" value="1"/>
</dbReference>
<evidence type="ECO:0000313" key="3">
    <source>
        <dbReference type="EMBL" id="PMD43720.1"/>
    </source>
</evidence>
<dbReference type="OrthoDB" id="5428673at2759"/>
<keyword evidence="4" id="KW-1185">Reference proteome</keyword>
<name>A0A2J6RYX9_HYAVF</name>
<evidence type="ECO:0000259" key="2">
    <source>
        <dbReference type="Pfam" id="PF13843"/>
    </source>
</evidence>
<accession>A0A2J6RYX9</accession>
<proteinExistence type="predicted"/>
<protein>
    <recommendedName>
        <fullName evidence="2">PiggyBac transposable element-derived protein domain-containing protein</fullName>
    </recommendedName>
</protein>
<dbReference type="InterPro" id="IPR029526">
    <property type="entry name" value="PGBD"/>
</dbReference>
<dbReference type="Proteomes" id="UP000235786">
    <property type="component" value="Unassembled WGS sequence"/>
</dbReference>
<feature type="compositionally biased region" description="Basic residues" evidence="1">
    <location>
        <begin position="10"/>
        <end position="27"/>
    </location>
</feature>